<dbReference type="EMBL" id="RPOK01000007">
    <property type="protein sequence ID" value="RPJ64801.1"/>
    <property type="molecule type" value="Genomic_DNA"/>
</dbReference>
<keyword evidence="4 8" id="KW-0812">Transmembrane</keyword>
<dbReference type="PANTHER" id="PTHR30386:SF28">
    <property type="entry name" value="EXPORTED PROTEIN"/>
    <property type="match status" value="1"/>
</dbReference>
<dbReference type="InterPro" id="IPR050739">
    <property type="entry name" value="MFP"/>
</dbReference>
<keyword evidence="5 8" id="KW-1133">Transmembrane helix</keyword>
<dbReference type="AlphaFoldDB" id="A0A3N5YJJ6"/>
<feature type="domain" description="AprE-like beta-barrel" evidence="9">
    <location>
        <begin position="334"/>
        <end position="425"/>
    </location>
</feature>
<evidence type="ECO:0000256" key="7">
    <source>
        <dbReference type="SAM" id="Coils"/>
    </source>
</evidence>
<dbReference type="InterPro" id="IPR006144">
    <property type="entry name" value="Secretion_HlyD_CS"/>
</dbReference>
<comment type="caution">
    <text evidence="10">The sequence shown here is derived from an EMBL/GenBank/DDBJ whole genome shotgun (WGS) entry which is preliminary data.</text>
</comment>
<evidence type="ECO:0000256" key="2">
    <source>
        <dbReference type="ARBA" id="ARBA00009477"/>
    </source>
</evidence>
<protein>
    <submittedName>
        <fullName evidence="10">HlyD family efflux transporter periplasmic adaptor subunit</fullName>
    </submittedName>
</protein>
<dbReference type="InterPro" id="IPR011053">
    <property type="entry name" value="Single_hybrid_motif"/>
</dbReference>
<dbReference type="Proteomes" id="UP000275281">
    <property type="component" value="Unassembled WGS sequence"/>
</dbReference>
<evidence type="ECO:0000256" key="8">
    <source>
        <dbReference type="SAM" id="Phobius"/>
    </source>
</evidence>
<dbReference type="Gene3D" id="2.40.50.100">
    <property type="match status" value="1"/>
</dbReference>
<keyword evidence="3" id="KW-0813">Transport</keyword>
<dbReference type="PRINTS" id="PR01490">
    <property type="entry name" value="RTXTOXIND"/>
</dbReference>
<evidence type="ECO:0000256" key="1">
    <source>
        <dbReference type="ARBA" id="ARBA00004167"/>
    </source>
</evidence>
<dbReference type="GO" id="GO:0016020">
    <property type="term" value="C:membrane"/>
    <property type="evidence" value="ECO:0007669"/>
    <property type="project" value="UniProtKB-SubCell"/>
</dbReference>
<evidence type="ECO:0000256" key="5">
    <source>
        <dbReference type="ARBA" id="ARBA00022989"/>
    </source>
</evidence>
<keyword evidence="11" id="KW-1185">Reference proteome</keyword>
<accession>A0A3N5YJJ6</accession>
<dbReference type="PANTHER" id="PTHR30386">
    <property type="entry name" value="MEMBRANE FUSION SUBUNIT OF EMRAB-TOLC MULTIDRUG EFFLUX PUMP"/>
    <property type="match status" value="1"/>
</dbReference>
<keyword evidence="6 8" id="KW-0472">Membrane</keyword>
<dbReference type="InterPro" id="IPR058982">
    <property type="entry name" value="Beta-barrel_AprE"/>
</dbReference>
<keyword evidence="7" id="KW-0175">Coiled coil</keyword>
<dbReference type="Gene3D" id="2.40.30.170">
    <property type="match status" value="1"/>
</dbReference>
<dbReference type="OrthoDB" id="9775513at2"/>
<proteinExistence type="inferred from homology"/>
<evidence type="ECO:0000256" key="3">
    <source>
        <dbReference type="ARBA" id="ARBA00022448"/>
    </source>
</evidence>
<dbReference type="PROSITE" id="PS00543">
    <property type="entry name" value="HLYD_FAMILY"/>
    <property type="match status" value="1"/>
</dbReference>
<comment type="similarity">
    <text evidence="2">Belongs to the membrane fusion protein (MFP) (TC 8.A.1) family.</text>
</comment>
<evidence type="ECO:0000313" key="10">
    <source>
        <dbReference type="EMBL" id="RPJ64801.1"/>
    </source>
</evidence>
<evidence type="ECO:0000313" key="11">
    <source>
        <dbReference type="Proteomes" id="UP000275281"/>
    </source>
</evidence>
<dbReference type="GO" id="GO:0009306">
    <property type="term" value="P:protein secretion"/>
    <property type="evidence" value="ECO:0007669"/>
    <property type="project" value="InterPro"/>
</dbReference>
<feature type="coiled-coil region" evidence="7">
    <location>
        <begin position="145"/>
        <end position="190"/>
    </location>
</feature>
<dbReference type="SUPFAM" id="SSF51230">
    <property type="entry name" value="Single hybrid motif"/>
    <property type="match status" value="1"/>
</dbReference>
<dbReference type="Pfam" id="PF26002">
    <property type="entry name" value="Beta-barrel_AprE"/>
    <property type="match status" value="1"/>
</dbReference>
<evidence type="ECO:0000259" key="9">
    <source>
        <dbReference type="Pfam" id="PF26002"/>
    </source>
</evidence>
<reference evidence="10 11" key="1">
    <citation type="submission" date="2018-11" db="EMBL/GenBank/DDBJ databases">
        <authorList>
            <person name="Ye M.-Q."/>
            <person name="Du Z.-J."/>
        </authorList>
    </citation>
    <scope>NUCLEOTIDE SEQUENCE [LARGE SCALE GENOMIC DNA]</scope>
    <source>
        <strain evidence="10 11">U0105</strain>
    </source>
</reference>
<evidence type="ECO:0000256" key="4">
    <source>
        <dbReference type="ARBA" id="ARBA00022692"/>
    </source>
</evidence>
<organism evidence="10 11">
    <name type="scientific">Alteromonas sediminis</name>
    <dbReference type="NCBI Taxonomy" id="2259342"/>
    <lineage>
        <taxon>Bacteria</taxon>
        <taxon>Pseudomonadati</taxon>
        <taxon>Pseudomonadota</taxon>
        <taxon>Gammaproteobacteria</taxon>
        <taxon>Alteromonadales</taxon>
        <taxon>Alteromonadaceae</taxon>
        <taxon>Alteromonas/Salinimonas group</taxon>
        <taxon>Alteromonas</taxon>
    </lineage>
</organism>
<feature type="transmembrane region" description="Helical" evidence="8">
    <location>
        <begin position="58"/>
        <end position="76"/>
    </location>
</feature>
<sequence>MEFICAQGWADFSLSTTRSVLRIMVEQMRTGLFRRQVIDRQGQSLFGKVIVTPQMPTYLVVSILLVWLISGIYWLLTGSYARQVSATGWIEPKNGVVQHFASRTSGTVKSVQVSAGEWVEKDQVLMRIETESYTSTGKPVAELILDQLYWLRADLERQITRASEEFDMQLAEKRSQLNHLKRDSEHLRRIYSSVSQQADLSSENLKKVEKLHREGWVNGSDLDHAKQGALRAQTQRLQMGRELIKLEEQISALRFQLNQLPTQQQNYVANLERQKRENEQRLIQLNAERQEVILAKTSGHITEVLAIPGQRLNVSKPLLSIMSNDKKMEATILLPVNAAGFVQTGQALKIRYDAFPHEKFGLFNGTVTSISESVLLPNELYRTTVAINEPFYLVRAELNRDSITAYGKSIRLKAGMTLSTQITTGHRSILEWLFEPLLSLKGRV</sequence>
<comment type="subcellular location">
    <subcellularLocation>
        <location evidence="1">Membrane</location>
        <topology evidence="1">Single-pass membrane protein</topology>
    </subcellularLocation>
</comment>
<evidence type="ECO:0000256" key="6">
    <source>
        <dbReference type="ARBA" id="ARBA00023136"/>
    </source>
</evidence>
<name>A0A3N5YJJ6_9ALTE</name>
<gene>
    <name evidence="10" type="ORF">DRW07_17920</name>
</gene>